<reference evidence="3" key="1">
    <citation type="journal article" date="2019" name="Int. J. Syst. Evol. Microbiol.">
        <title>The Global Catalogue of Microorganisms (GCM) 10K type strain sequencing project: providing services to taxonomists for standard genome sequencing and annotation.</title>
        <authorList>
            <consortium name="The Broad Institute Genomics Platform"/>
            <consortium name="The Broad Institute Genome Sequencing Center for Infectious Disease"/>
            <person name="Wu L."/>
            <person name="Ma J."/>
        </authorList>
    </citation>
    <scope>NUCLEOTIDE SEQUENCE [LARGE SCALE GENOMIC DNA]</scope>
    <source>
        <strain evidence="3">CCUG 62952</strain>
    </source>
</reference>
<keyword evidence="1" id="KW-0732">Signal</keyword>
<dbReference type="Proteomes" id="UP001596978">
    <property type="component" value="Unassembled WGS sequence"/>
</dbReference>
<feature type="signal peptide" evidence="1">
    <location>
        <begin position="1"/>
        <end position="19"/>
    </location>
</feature>
<dbReference type="EMBL" id="JBHTJH010000010">
    <property type="protein sequence ID" value="MFD0862746.1"/>
    <property type="molecule type" value="Genomic_DNA"/>
</dbReference>
<proteinExistence type="predicted"/>
<protein>
    <recommendedName>
        <fullName evidence="4">Lipoprotein</fullName>
    </recommendedName>
</protein>
<dbReference type="RefSeq" id="WP_386408163.1">
    <property type="nucleotide sequence ID" value="NZ_JBHTJH010000010.1"/>
</dbReference>
<gene>
    <name evidence="2" type="ORF">ACFQ1M_11070</name>
</gene>
<feature type="chain" id="PRO_5046086576" description="Lipoprotein" evidence="1">
    <location>
        <begin position="20"/>
        <end position="147"/>
    </location>
</feature>
<evidence type="ECO:0000313" key="2">
    <source>
        <dbReference type="EMBL" id="MFD0862746.1"/>
    </source>
</evidence>
<organism evidence="2 3">
    <name type="scientific">Sungkyunkwania multivorans</name>
    <dbReference type="NCBI Taxonomy" id="1173618"/>
    <lineage>
        <taxon>Bacteria</taxon>
        <taxon>Pseudomonadati</taxon>
        <taxon>Bacteroidota</taxon>
        <taxon>Flavobacteriia</taxon>
        <taxon>Flavobacteriales</taxon>
        <taxon>Flavobacteriaceae</taxon>
        <taxon>Sungkyunkwania</taxon>
    </lineage>
</organism>
<evidence type="ECO:0000313" key="3">
    <source>
        <dbReference type="Proteomes" id="UP001596978"/>
    </source>
</evidence>
<sequence length="147" mass="16624">MRKWYYILSLMLLWSCANNTSKEMAPAIEAEADLVEGSIMTTEDAYLQLAKQRIQDQLDRARLEAQHPDFSVKLKERIFTETLSADASLEELQIISQETVADTTFLVLKAVFKDATIRTTDTLNAKIISKTVALDGEVFRTSSIVFE</sequence>
<evidence type="ECO:0008006" key="4">
    <source>
        <dbReference type="Google" id="ProtNLM"/>
    </source>
</evidence>
<name>A0ABW3CY74_9FLAO</name>
<comment type="caution">
    <text evidence="2">The sequence shown here is derived from an EMBL/GenBank/DDBJ whole genome shotgun (WGS) entry which is preliminary data.</text>
</comment>
<accession>A0ABW3CY74</accession>
<keyword evidence="3" id="KW-1185">Reference proteome</keyword>
<evidence type="ECO:0000256" key="1">
    <source>
        <dbReference type="SAM" id="SignalP"/>
    </source>
</evidence>